<dbReference type="Proteomes" id="UP000612055">
    <property type="component" value="Unassembled WGS sequence"/>
</dbReference>
<dbReference type="GO" id="GO:0005783">
    <property type="term" value="C:endoplasmic reticulum"/>
    <property type="evidence" value="ECO:0007669"/>
    <property type="project" value="TreeGrafter"/>
</dbReference>
<feature type="region of interest" description="Disordered" evidence="1">
    <location>
        <begin position="591"/>
        <end position="665"/>
    </location>
</feature>
<accession>A0A835Y0Z8</accession>
<gene>
    <name evidence="2" type="ORF">HYH03_007828</name>
</gene>
<evidence type="ECO:0008006" key="4">
    <source>
        <dbReference type="Google" id="ProtNLM"/>
    </source>
</evidence>
<feature type="compositionally biased region" description="Low complexity" evidence="1">
    <location>
        <begin position="622"/>
        <end position="631"/>
    </location>
</feature>
<comment type="caution">
    <text evidence="2">The sequence shown here is derived from an EMBL/GenBank/DDBJ whole genome shotgun (WGS) entry which is preliminary data.</text>
</comment>
<proteinExistence type="predicted"/>
<dbReference type="GO" id="GO:0016020">
    <property type="term" value="C:membrane"/>
    <property type="evidence" value="ECO:0007669"/>
    <property type="project" value="TreeGrafter"/>
</dbReference>
<protein>
    <recommendedName>
        <fullName evidence="4">Ankyrin repeat domain-containing protein</fullName>
    </recommendedName>
</protein>
<keyword evidence="3" id="KW-1185">Reference proteome</keyword>
<reference evidence="2" key="1">
    <citation type="journal article" date="2020" name="bioRxiv">
        <title>Comparative genomics of Chlamydomonas.</title>
        <authorList>
            <person name="Craig R.J."/>
            <person name="Hasan A.R."/>
            <person name="Ness R.W."/>
            <person name="Keightley P.D."/>
        </authorList>
    </citation>
    <scope>NUCLEOTIDE SEQUENCE</scope>
    <source>
        <strain evidence="2">CCAP 11/70</strain>
    </source>
</reference>
<organism evidence="2 3">
    <name type="scientific">Edaphochlamys debaryana</name>
    <dbReference type="NCBI Taxonomy" id="47281"/>
    <lineage>
        <taxon>Eukaryota</taxon>
        <taxon>Viridiplantae</taxon>
        <taxon>Chlorophyta</taxon>
        <taxon>core chlorophytes</taxon>
        <taxon>Chlorophyceae</taxon>
        <taxon>CS clade</taxon>
        <taxon>Chlamydomonadales</taxon>
        <taxon>Chlamydomonadales incertae sedis</taxon>
        <taxon>Edaphochlamys</taxon>
    </lineage>
</organism>
<dbReference type="GO" id="GO:0071944">
    <property type="term" value="C:cell periphery"/>
    <property type="evidence" value="ECO:0007669"/>
    <property type="project" value="TreeGrafter"/>
</dbReference>
<dbReference type="InterPro" id="IPR036770">
    <property type="entry name" value="Ankyrin_rpt-contain_sf"/>
</dbReference>
<evidence type="ECO:0000313" key="3">
    <source>
        <dbReference type="Proteomes" id="UP000612055"/>
    </source>
</evidence>
<dbReference type="GO" id="GO:0046513">
    <property type="term" value="P:ceramide biosynthetic process"/>
    <property type="evidence" value="ECO:0007669"/>
    <property type="project" value="TreeGrafter"/>
</dbReference>
<dbReference type="PANTHER" id="PTHR12393:SF6">
    <property type="entry name" value="SPHINGOMYELIN PHOSPHODIESTERASE 2"/>
    <property type="match status" value="1"/>
</dbReference>
<name>A0A835Y0Z8_9CHLO</name>
<dbReference type="EMBL" id="JAEHOE010000034">
    <property type="protein sequence ID" value="KAG2493891.1"/>
    <property type="molecule type" value="Genomic_DNA"/>
</dbReference>
<dbReference type="OrthoDB" id="545688at2759"/>
<sequence length="665" mass="71296">MTVDALDRLAGAREALDADQSCVWALPELRSLVYSRLSANELACLRFINQDAKEDLKSYTAIRVAEPLPGWAFAAFGYCKKLTRSRRAQLALAAARGDSPAGLAAALDAAGISPQHEHLEAAARTGALSNCLWLLEPGRLPCPVDWASVFRATAAGGHLHAIRWCLDRRPELRTFDSLHTAAAAAARGGHVDATLWLLDDAAALAAASRRPMPRNHAASLRAEVIAAAAYGCDPAFMQRLTDPLAEAQMPYATMANAMSSPTPDWRAKAGWATERCWYAQWVVPQAVLSHVPAAAALERIQYLPLDRAVLDVSVLKLSCRAGSLPVLEYVHRERLRAGRTGWTRREWAGYGGLKYVLDAARAGHVAVLRYLKQAGCPLRPDELALAAASGGQGPVLAWVASAFGPQHLEARVGDVPECQWRRYGSDPDDTVFSLAASAGALRVMRWLVRGRGVAMTEAAWSGAAASGCEAAVELLSELGCPEAVDGKPYAKAIELGDWRMLTVLRRFLDFGNPRVLRGVHAARFARAVRGGAPLGTLQWLLAEGWPEVDWARVEAEAEARVRELRAEGARAEAGRVLGWVRERRAAQEQEERAWAQAQAARAEAEAAEAARQQEEAPRRAAARAAGPRPAAQGGGQAATGGQGGGKRGGGCSGFKATPAGSHRHR</sequence>
<feature type="compositionally biased region" description="Gly residues" evidence="1">
    <location>
        <begin position="632"/>
        <end position="652"/>
    </location>
</feature>
<dbReference type="SUPFAM" id="SSF48403">
    <property type="entry name" value="Ankyrin repeat"/>
    <property type="match status" value="1"/>
</dbReference>
<dbReference type="GO" id="GO:0004620">
    <property type="term" value="F:phospholipase activity"/>
    <property type="evidence" value="ECO:0007669"/>
    <property type="project" value="TreeGrafter"/>
</dbReference>
<evidence type="ECO:0000313" key="2">
    <source>
        <dbReference type="EMBL" id="KAG2493891.1"/>
    </source>
</evidence>
<evidence type="ECO:0000256" key="1">
    <source>
        <dbReference type="SAM" id="MobiDB-lite"/>
    </source>
</evidence>
<dbReference type="GO" id="GO:0030149">
    <property type="term" value="P:sphingolipid catabolic process"/>
    <property type="evidence" value="ECO:0007669"/>
    <property type="project" value="TreeGrafter"/>
</dbReference>
<dbReference type="AlphaFoldDB" id="A0A835Y0Z8"/>
<dbReference type="PANTHER" id="PTHR12393">
    <property type="entry name" value="SPHINGOMYELIN PHOSPHODIESTERASE RELATED"/>
    <property type="match status" value="1"/>
</dbReference>